<evidence type="ECO:0000313" key="2">
    <source>
        <dbReference type="Proteomes" id="UP001053296"/>
    </source>
</evidence>
<organism evidence="1 2">
    <name type="scientific">Pseudodesulfovibrio sediminis</name>
    <dbReference type="NCBI Taxonomy" id="2810563"/>
    <lineage>
        <taxon>Bacteria</taxon>
        <taxon>Pseudomonadati</taxon>
        <taxon>Thermodesulfobacteriota</taxon>
        <taxon>Desulfovibrionia</taxon>
        <taxon>Desulfovibrionales</taxon>
        <taxon>Desulfovibrionaceae</taxon>
    </lineage>
</organism>
<keyword evidence="2" id="KW-1185">Reference proteome</keyword>
<proteinExistence type="predicted"/>
<protein>
    <submittedName>
        <fullName evidence="1">Uncharacterized protein</fullName>
    </submittedName>
</protein>
<reference evidence="1" key="1">
    <citation type="journal article" date="2022" name="Arch. Microbiol.">
        <title>Pseudodesulfovibrio sediminis sp. nov., a mesophilic and neutrophilic sulfate-reducing bacterium isolated from sediment of a brackish lake.</title>
        <authorList>
            <person name="Takahashi A."/>
            <person name="Kojima H."/>
            <person name="Watanabe M."/>
            <person name="Fukui M."/>
        </authorList>
    </citation>
    <scope>NUCLEOTIDE SEQUENCE</scope>
    <source>
        <strain evidence="1">SF6</strain>
    </source>
</reference>
<name>A0ABN6EV51_9BACT</name>
<sequence length="220" mass="24508">MNYTVSILNPTPVEYTYIIYQTLPRTKSCTSVVWMMGDIPANTGTPTPVVVPWINIPSVVLGDRDNAQLTQTQLWDVELHTRWLLEYDVDKEDYELKEMANVGSKIKDEIIIENRSGKEVDIGIALSQIAGLYWENVLSNENVSFKMDETYHLALLLPIQKAEVGQIVAIDDSTDTPGALQREDIVAMSPIHFSSPLNFAQATIVADASGVPEVHISYPT</sequence>
<dbReference type="RefSeq" id="WP_229591381.1">
    <property type="nucleotide sequence ID" value="NZ_AP024485.1"/>
</dbReference>
<accession>A0ABN6EV51</accession>
<gene>
    <name evidence="1" type="ORF">PSDVSF_26490</name>
</gene>
<dbReference type="EMBL" id="AP024485">
    <property type="protein sequence ID" value="BCS89407.1"/>
    <property type="molecule type" value="Genomic_DNA"/>
</dbReference>
<dbReference type="Proteomes" id="UP001053296">
    <property type="component" value="Chromosome"/>
</dbReference>
<evidence type="ECO:0000313" key="1">
    <source>
        <dbReference type="EMBL" id="BCS89407.1"/>
    </source>
</evidence>